<dbReference type="EMBL" id="JAPDDP010000003">
    <property type="protein sequence ID" value="MDA0179157.1"/>
    <property type="molecule type" value="Genomic_DNA"/>
</dbReference>
<keyword evidence="3" id="KW-1185">Reference proteome</keyword>
<proteinExistence type="predicted"/>
<dbReference type="Proteomes" id="UP001147653">
    <property type="component" value="Unassembled WGS sequence"/>
</dbReference>
<dbReference type="AlphaFoldDB" id="A0A9X3NAL2"/>
<evidence type="ECO:0000313" key="2">
    <source>
        <dbReference type="EMBL" id="MDA0179157.1"/>
    </source>
</evidence>
<dbReference type="RefSeq" id="WP_270023421.1">
    <property type="nucleotide sequence ID" value="NZ_JAPDDP010000003.1"/>
</dbReference>
<evidence type="ECO:0000256" key="1">
    <source>
        <dbReference type="SAM" id="MobiDB-lite"/>
    </source>
</evidence>
<organism evidence="2 3">
    <name type="scientific">Solirubrobacter phytolaccae</name>
    <dbReference type="NCBI Taxonomy" id="1404360"/>
    <lineage>
        <taxon>Bacteria</taxon>
        <taxon>Bacillati</taxon>
        <taxon>Actinomycetota</taxon>
        <taxon>Thermoleophilia</taxon>
        <taxon>Solirubrobacterales</taxon>
        <taxon>Solirubrobacteraceae</taxon>
        <taxon>Solirubrobacter</taxon>
    </lineage>
</organism>
<dbReference type="PANTHER" id="PTHR39337">
    <property type="entry name" value="BLR5642 PROTEIN"/>
    <property type="match status" value="1"/>
</dbReference>
<dbReference type="PANTHER" id="PTHR39337:SF1">
    <property type="entry name" value="BLR5642 PROTEIN"/>
    <property type="match status" value="1"/>
</dbReference>
<comment type="caution">
    <text evidence="2">The sequence shown here is derived from an EMBL/GenBank/DDBJ whole genome shotgun (WGS) entry which is preliminary data.</text>
</comment>
<sequence>MALVVSLLRAHDIKRVVDIRSRPASQWAHQFDKVRIEPTLHAAEFAYSWRGELLGQRPEGTEFYDEDGCTLYDRVVARPGFSDEYDALKATANEQRTALFCLEEEPERCHRYHMLGIMLTRDGFEVLHIRKTGRVESQKDVFLRLGGEQRSLLDAPKPWRSPMPMEGGHGVAGKPTR</sequence>
<protein>
    <submittedName>
        <fullName evidence="2">DUF488 domain-containing protein</fullName>
    </submittedName>
</protein>
<reference evidence="2" key="1">
    <citation type="submission" date="2022-10" db="EMBL/GenBank/DDBJ databases">
        <title>The WGS of Solirubrobacter phytolaccae KCTC 29190.</title>
        <authorList>
            <person name="Jiang Z."/>
        </authorList>
    </citation>
    <scope>NUCLEOTIDE SEQUENCE</scope>
    <source>
        <strain evidence="2">KCTC 29190</strain>
    </source>
</reference>
<accession>A0A9X3NAL2</accession>
<dbReference type="Pfam" id="PF04343">
    <property type="entry name" value="DUF488"/>
    <property type="match status" value="1"/>
</dbReference>
<gene>
    <name evidence="2" type="ORF">OJ997_02525</name>
</gene>
<dbReference type="InterPro" id="IPR007438">
    <property type="entry name" value="DUF488"/>
</dbReference>
<evidence type="ECO:0000313" key="3">
    <source>
        <dbReference type="Proteomes" id="UP001147653"/>
    </source>
</evidence>
<feature type="region of interest" description="Disordered" evidence="1">
    <location>
        <begin position="153"/>
        <end position="177"/>
    </location>
</feature>
<name>A0A9X3NAL2_9ACTN</name>